<evidence type="ECO:0000256" key="2">
    <source>
        <dbReference type="ARBA" id="ARBA00023242"/>
    </source>
</evidence>
<dbReference type="InterPro" id="IPR030657">
    <property type="entry name" value="TERF2"/>
</dbReference>
<keyword evidence="1" id="KW-0238">DNA-binding</keyword>
<dbReference type="SUPFAM" id="SSF63600">
    <property type="entry name" value="Telomeric repeat binding factor (TRF) dimerisation domain"/>
    <property type="match status" value="1"/>
</dbReference>
<sequence length="624" mass="71187">MNACTHHLVTRSGEQIINRWNFDFYVLTAFDAFRNGDFTAFTEFTNIIESLVVRPIDGRSDIIIKLRFMQFLSRINNGDRLDITFEDPLTPLESALNVLKSICSDMNVPHGDHQRVHNCIKEMLIIVCIRAGEFERAEQMLHKHFPKGMDSAGKKKLYTNLIRNRRRSHSALQVNSYNDFKQDMLDFIDSLYSLPEPFLLKMLMSPDSRRQSEESPQISTSPKKRSTADYTCATSSPRRSASPPAALAQVSLENLRLVYGKLSEMYGVSTPFSQLQRDVENEALMENRTQSDAELHLALSETPLEKIGTQRDSEEEVRGTGVHPELHDSNRMKETDVQELQNDTQLDSDRGEKNTDVSGEQRCPVRSLYTGMTVSRLVLEDDSQASEEDTQVDTMAQEEESTQINIISPDRPSPQKRSHRRINADHLQSDPESPATPSVNQTHTKKHRNKRRRIASDPDSDPETQTETCNDSPLPSVDQTQRDEQRETPVRHTRYTSSSPSVNQTQQEKQKETPARAKQCAKNGVESDCDQRTETPVHQTPEKQQQHKRHIIVIDTESDSQQEAEAQIETCNSISSPSVNQTPRERQRETPAHQTRNSSGKKKQNKRCDLDYFLGHSVHHLTLN</sequence>
<evidence type="ECO:0000313" key="5">
    <source>
        <dbReference type="EMBL" id="KAI7792220.1"/>
    </source>
</evidence>
<dbReference type="InterPro" id="IPR036507">
    <property type="entry name" value="Telomere_rpt-bd_fac_dimer_sf"/>
</dbReference>
<dbReference type="GO" id="GO:0031848">
    <property type="term" value="P:protection from non-homologous end joining at telomere"/>
    <property type="evidence" value="ECO:0007669"/>
    <property type="project" value="InterPro"/>
</dbReference>
<dbReference type="GO" id="GO:0032210">
    <property type="term" value="P:regulation of telomere maintenance via telomerase"/>
    <property type="evidence" value="ECO:0007669"/>
    <property type="project" value="TreeGrafter"/>
</dbReference>
<dbReference type="Pfam" id="PF08558">
    <property type="entry name" value="TRF"/>
    <property type="match status" value="1"/>
</dbReference>
<dbReference type="GO" id="GO:1905839">
    <property type="term" value="P:negative regulation of telomeric D-loop disassembly"/>
    <property type="evidence" value="ECO:0007669"/>
    <property type="project" value="TreeGrafter"/>
</dbReference>
<dbReference type="Proteomes" id="UP001059041">
    <property type="component" value="Linkage Group LG24"/>
</dbReference>
<accession>A0A9W7T5N2</accession>
<dbReference type="GO" id="GO:0032208">
    <property type="term" value="P:negative regulation of telomere maintenance via recombination"/>
    <property type="evidence" value="ECO:0007669"/>
    <property type="project" value="TreeGrafter"/>
</dbReference>
<dbReference type="Gene3D" id="1.25.40.210">
    <property type="entry name" value="Telomere repeat-binding factor, dimerisation domain"/>
    <property type="match status" value="1"/>
</dbReference>
<dbReference type="GO" id="GO:0003691">
    <property type="term" value="F:double-stranded telomeric DNA binding"/>
    <property type="evidence" value="ECO:0007669"/>
    <property type="project" value="TreeGrafter"/>
</dbReference>
<evidence type="ECO:0000256" key="1">
    <source>
        <dbReference type="ARBA" id="ARBA00023125"/>
    </source>
</evidence>
<organism evidence="5 6">
    <name type="scientific">Triplophysa rosa</name>
    <name type="common">Cave loach</name>
    <dbReference type="NCBI Taxonomy" id="992332"/>
    <lineage>
        <taxon>Eukaryota</taxon>
        <taxon>Metazoa</taxon>
        <taxon>Chordata</taxon>
        <taxon>Craniata</taxon>
        <taxon>Vertebrata</taxon>
        <taxon>Euteleostomi</taxon>
        <taxon>Actinopterygii</taxon>
        <taxon>Neopterygii</taxon>
        <taxon>Teleostei</taxon>
        <taxon>Ostariophysi</taxon>
        <taxon>Cypriniformes</taxon>
        <taxon>Nemacheilidae</taxon>
        <taxon>Triplophysa</taxon>
    </lineage>
</organism>
<evidence type="ECO:0000256" key="3">
    <source>
        <dbReference type="SAM" id="MobiDB-lite"/>
    </source>
</evidence>
<gene>
    <name evidence="5" type="ORF">IRJ41_024962</name>
</gene>
<evidence type="ECO:0000259" key="4">
    <source>
        <dbReference type="Pfam" id="PF08558"/>
    </source>
</evidence>
<dbReference type="GO" id="GO:0042803">
    <property type="term" value="F:protein homodimerization activity"/>
    <property type="evidence" value="ECO:0007669"/>
    <property type="project" value="InterPro"/>
</dbReference>
<feature type="compositionally biased region" description="Polar residues" evidence="3">
    <location>
        <begin position="495"/>
        <end position="507"/>
    </location>
</feature>
<reference evidence="5" key="1">
    <citation type="submission" date="2021-02" db="EMBL/GenBank/DDBJ databases">
        <title>Comparative genomics reveals that relaxation of natural selection precedes convergent phenotypic evolution of cavefish.</title>
        <authorList>
            <person name="Peng Z."/>
        </authorList>
    </citation>
    <scope>NUCLEOTIDE SEQUENCE</scope>
    <source>
        <tissue evidence="5">Muscle</tissue>
    </source>
</reference>
<dbReference type="EMBL" id="JAFHDT010000024">
    <property type="protein sequence ID" value="KAI7792220.1"/>
    <property type="molecule type" value="Genomic_DNA"/>
</dbReference>
<dbReference type="GO" id="GO:0070198">
    <property type="term" value="P:protein localization to chromosome, telomeric region"/>
    <property type="evidence" value="ECO:0007669"/>
    <property type="project" value="TreeGrafter"/>
</dbReference>
<dbReference type="PANTHER" id="PTHR46833:SF1">
    <property type="entry name" value="TELOMERIC REPEAT-BINDING FACTOR 2"/>
    <property type="match status" value="1"/>
</dbReference>
<dbReference type="InterPro" id="IPR013867">
    <property type="entry name" value="Telomere_rpt-bd_fac_dimer_dom"/>
</dbReference>
<keyword evidence="2" id="KW-0539">Nucleus</keyword>
<comment type="caution">
    <text evidence="5">The sequence shown here is derived from an EMBL/GenBank/DDBJ whole genome shotgun (WGS) entry which is preliminary data.</text>
</comment>
<evidence type="ECO:0000313" key="6">
    <source>
        <dbReference type="Proteomes" id="UP001059041"/>
    </source>
</evidence>
<feature type="compositionally biased region" description="Basic and acidic residues" evidence="3">
    <location>
        <begin position="529"/>
        <end position="545"/>
    </location>
</feature>
<dbReference type="GO" id="GO:0031627">
    <property type="term" value="P:telomeric loop formation"/>
    <property type="evidence" value="ECO:0007669"/>
    <property type="project" value="TreeGrafter"/>
</dbReference>
<feature type="compositionally biased region" description="Low complexity" evidence="3">
    <location>
        <begin position="235"/>
        <end position="245"/>
    </location>
</feature>
<dbReference type="GO" id="GO:0003720">
    <property type="term" value="F:telomerase activity"/>
    <property type="evidence" value="ECO:0007669"/>
    <property type="project" value="TreeGrafter"/>
</dbReference>
<proteinExistence type="predicted"/>
<dbReference type="AlphaFoldDB" id="A0A9W7T5N2"/>
<dbReference type="GO" id="GO:0070187">
    <property type="term" value="C:shelterin complex"/>
    <property type="evidence" value="ECO:0007669"/>
    <property type="project" value="TreeGrafter"/>
</dbReference>
<feature type="compositionally biased region" description="Polar residues" evidence="3">
    <location>
        <begin position="465"/>
        <end position="479"/>
    </location>
</feature>
<feature type="compositionally biased region" description="Basic and acidic residues" evidence="3">
    <location>
        <begin position="308"/>
        <end position="336"/>
    </location>
</feature>
<feature type="region of interest" description="Disordered" evidence="3">
    <location>
        <begin position="206"/>
        <end position="245"/>
    </location>
</feature>
<feature type="domain" description="Telomere repeat-binding factor dimerisation" evidence="4">
    <location>
        <begin position="67"/>
        <end position="208"/>
    </location>
</feature>
<feature type="compositionally biased region" description="Basic and acidic residues" evidence="3">
    <location>
        <begin position="480"/>
        <end position="490"/>
    </location>
</feature>
<feature type="compositionally biased region" description="Basic residues" evidence="3">
    <location>
        <begin position="443"/>
        <end position="453"/>
    </location>
</feature>
<keyword evidence="6" id="KW-1185">Reference proteome</keyword>
<feature type="region of interest" description="Disordered" evidence="3">
    <location>
        <begin position="378"/>
        <end position="606"/>
    </location>
</feature>
<dbReference type="GO" id="GO:0061820">
    <property type="term" value="P:telomeric D-loop disassembly"/>
    <property type="evidence" value="ECO:0007669"/>
    <property type="project" value="TreeGrafter"/>
</dbReference>
<feature type="compositionally biased region" description="Acidic residues" evidence="3">
    <location>
        <begin position="380"/>
        <end position="401"/>
    </location>
</feature>
<dbReference type="PANTHER" id="PTHR46833">
    <property type="entry name" value="TELOMERIC REPEAT-BINDING FACTOR 2 TERF2"/>
    <property type="match status" value="1"/>
</dbReference>
<dbReference type="GO" id="GO:0098505">
    <property type="term" value="F:G-rich strand telomeric DNA binding"/>
    <property type="evidence" value="ECO:0007669"/>
    <property type="project" value="TreeGrafter"/>
</dbReference>
<name>A0A9W7T5N2_TRIRA</name>
<feature type="region of interest" description="Disordered" evidence="3">
    <location>
        <begin position="304"/>
        <end position="366"/>
    </location>
</feature>
<feature type="compositionally biased region" description="Polar residues" evidence="3">
    <location>
        <begin position="563"/>
        <end position="582"/>
    </location>
</feature>
<protein>
    <submittedName>
        <fullName evidence="5">Terfa protein</fullName>
    </submittedName>
</protein>